<dbReference type="EMBL" id="VNHM01000005">
    <property type="protein sequence ID" value="TYO96179.1"/>
    <property type="molecule type" value="Genomic_DNA"/>
</dbReference>
<accession>A0A5S4ZTU3</accession>
<evidence type="ECO:0000259" key="1">
    <source>
        <dbReference type="Pfam" id="PF04015"/>
    </source>
</evidence>
<gene>
    <name evidence="2" type="ORF">LX24_01129</name>
</gene>
<sequence>MSKPVVSIVKHDDTYKSVKEALELCDGLKDFNKNDKILIKPNLVAWDFDLPYPPFGVVTTTAVMSALVKILYEKGYTNLTIGEGSLAVTGSMTEKIYDVLGYEELQQKYGVKLVDLNKDKFEEVDLDGVKLSIARSALEADKIINVPVLKTHNQCKISLGIKNLKGCVDRKSKKKCHARDEELEHMFPRIVEKLPVALTLIDGIFALEKGPGHSGKAFRRDILVASKDILACDVVGAALLGYNAFDVEHLKFYARRNGGTLDLDSIETRGESVADHAEFLDYSWEWTEDDTMPIGFKKRGFSGLAIRKYDSSLCTACSKTFNPVLILFQSAFKGEPFPNVEFISGKRQVAAPGFDKTILFGHCAYQRNKDNPNINKAIVIKGCPPDLNEFQRLLKEEGIECDYDNYIKYRHYIYNRYMDKKEFDMGLFVKQ</sequence>
<comment type="caution">
    <text evidence="2">The sequence shown here is derived from an EMBL/GenBank/DDBJ whole genome shotgun (WGS) entry which is preliminary data.</text>
</comment>
<proteinExistence type="predicted"/>
<protein>
    <submittedName>
        <fullName evidence="2">Uncharacterized protein (DUF362 family)</fullName>
    </submittedName>
</protein>
<dbReference type="InterPro" id="IPR007160">
    <property type="entry name" value="DUF362"/>
</dbReference>
<dbReference type="Pfam" id="PF04015">
    <property type="entry name" value="DUF362"/>
    <property type="match status" value="1"/>
</dbReference>
<name>A0A5S4ZTU3_9FIRM</name>
<evidence type="ECO:0000313" key="3">
    <source>
        <dbReference type="Proteomes" id="UP000323166"/>
    </source>
</evidence>
<organism evidence="2 3">
    <name type="scientific">Desulfallas thermosapovorans DSM 6562</name>
    <dbReference type="NCBI Taxonomy" id="1121431"/>
    <lineage>
        <taxon>Bacteria</taxon>
        <taxon>Bacillati</taxon>
        <taxon>Bacillota</taxon>
        <taxon>Clostridia</taxon>
        <taxon>Eubacteriales</taxon>
        <taxon>Desulfallaceae</taxon>
        <taxon>Desulfallas</taxon>
    </lineage>
</organism>
<feature type="domain" description="DUF362" evidence="1">
    <location>
        <begin position="37"/>
        <end position="237"/>
    </location>
</feature>
<dbReference type="Proteomes" id="UP000323166">
    <property type="component" value="Unassembled WGS sequence"/>
</dbReference>
<keyword evidence="3" id="KW-1185">Reference proteome</keyword>
<evidence type="ECO:0000313" key="2">
    <source>
        <dbReference type="EMBL" id="TYO96179.1"/>
    </source>
</evidence>
<dbReference type="AlphaFoldDB" id="A0A5S4ZTU3"/>
<dbReference type="RefSeq" id="WP_166511166.1">
    <property type="nucleotide sequence ID" value="NZ_VNHM01000005.1"/>
</dbReference>
<reference evidence="2 3" key="1">
    <citation type="submission" date="2019-07" db="EMBL/GenBank/DDBJ databases">
        <title>Genomic Encyclopedia of Type Strains, Phase I: the one thousand microbial genomes (KMG-I) project.</title>
        <authorList>
            <person name="Kyrpides N."/>
        </authorList>
    </citation>
    <scope>NUCLEOTIDE SEQUENCE [LARGE SCALE GENOMIC DNA]</scope>
    <source>
        <strain evidence="2 3">DSM 6562</strain>
    </source>
</reference>